<sequence>MSIAVDQSNGVDPIRVVKIAGRYLIFDPDAVARLRRYEQMNGTLVGTTPQQPTQNVFLGLPVEMRPEAVDALLQKKSAYVVDDAKAHSAVMRFDRSTATCRSYIVSLRNSKQAAALALTLRFSSKSVGRRLPESSFNVINSLHSDREAESLSVSTHGKTIQCGGQNTIVGALAITPVSSSALVRYVGVSHPACTTAITTLCAFLQSRGHYMTPGLRFGSRYSVYPGDPLRFHAHFMADQYDWEEQIPILDIIGGGRLATAVKKAYLIGGRAASEDFNTGPIRTYSIEWAAM</sequence>
<dbReference type="CDD" id="cd22363">
    <property type="entry name" value="tRNA-intron_lyase_C"/>
    <property type="match status" value="1"/>
</dbReference>
<evidence type="ECO:0000256" key="3">
    <source>
        <dbReference type="ARBA" id="ARBA00023239"/>
    </source>
</evidence>
<accession>A0A9P7M7B8</accession>
<dbReference type="EMBL" id="SRPO01000549">
    <property type="protein sequence ID" value="KAG5931593.1"/>
    <property type="molecule type" value="Genomic_DNA"/>
</dbReference>
<feature type="active site" evidence="6">
    <location>
        <position position="232"/>
    </location>
</feature>
<feature type="active site" evidence="6">
    <location>
        <position position="263"/>
    </location>
</feature>
<dbReference type="PIRSF" id="PIRSF017250">
    <property type="entry name" value="tRNA_splic_SEN34"/>
    <property type="match status" value="1"/>
</dbReference>
<evidence type="ECO:0000256" key="6">
    <source>
        <dbReference type="PIRSR" id="PIRSR017250-50"/>
    </source>
</evidence>
<evidence type="ECO:0000256" key="2">
    <source>
        <dbReference type="ARBA" id="ARBA00022694"/>
    </source>
</evidence>
<evidence type="ECO:0000256" key="1">
    <source>
        <dbReference type="ARBA" id="ARBA00008078"/>
    </source>
</evidence>
<dbReference type="InterPro" id="IPR036167">
    <property type="entry name" value="tRNA_intron_Endo_cat-like_sf"/>
</dbReference>
<dbReference type="OrthoDB" id="48041at2759"/>
<dbReference type="Pfam" id="PF01974">
    <property type="entry name" value="tRNA_int_endo"/>
    <property type="match status" value="1"/>
</dbReference>
<dbReference type="GO" id="GO:0000213">
    <property type="term" value="F:tRNA-intron lyase activity"/>
    <property type="evidence" value="ECO:0007669"/>
    <property type="project" value="UniProtKB-UniRule"/>
</dbReference>
<dbReference type="GO" id="GO:0003676">
    <property type="term" value="F:nucleic acid binding"/>
    <property type="evidence" value="ECO:0007669"/>
    <property type="project" value="InterPro"/>
</dbReference>
<comment type="function">
    <text evidence="4">Constitutes one of the two catalytic subunit of the tRNA-splicing endonuclease complex, a complex responsible for identification and cleavage of the splice sites in pre-tRNA. It cleaves pre-tRNA at the 5'- and 3'-splice sites to release the intron. The products are an intron and two tRNA half-molecules bearing 2',3'-cyclic phosphate and 5'-OH termini. There are no conserved sequences at the splice sites, but the intron is invariably located at the same site in the gene, placing the splice sites an invariant distance from the constant structural features of the tRNA body. It probably carries the active site for 3'-splice site cleavage.</text>
</comment>
<keyword evidence="3 5" id="KW-0456">Lyase</keyword>
<evidence type="ECO:0000259" key="8">
    <source>
        <dbReference type="Pfam" id="PF26577"/>
    </source>
</evidence>
<feature type="domain" description="tRNA intron endonuclease catalytic" evidence="7">
    <location>
        <begin position="204"/>
        <end position="267"/>
    </location>
</feature>
<dbReference type="InterPro" id="IPR059049">
    <property type="entry name" value="TSEN34_N"/>
</dbReference>
<feature type="active site" evidence="6">
    <location>
        <position position="224"/>
    </location>
</feature>
<dbReference type="FunFam" id="3.40.1350.10:FF:000008">
    <property type="entry name" value="tRNA-splicing endonuclease subunit Sen34"/>
    <property type="match status" value="1"/>
</dbReference>
<organism evidence="9 10">
    <name type="scientific">Claviceps pazoutovae</name>
    <dbReference type="NCBI Taxonomy" id="1649127"/>
    <lineage>
        <taxon>Eukaryota</taxon>
        <taxon>Fungi</taxon>
        <taxon>Dikarya</taxon>
        <taxon>Ascomycota</taxon>
        <taxon>Pezizomycotina</taxon>
        <taxon>Sordariomycetes</taxon>
        <taxon>Hypocreomycetidae</taxon>
        <taxon>Hypocreales</taxon>
        <taxon>Clavicipitaceae</taxon>
        <taxon>Claviceps</taxon>
    </lineage>
</organism>
<keyword evidence="2 5" id="KW-0819">tRNA processing</keyword>
<evidence type="ECO:0000256" key="4">
    <source>
        <dbReference type="ARBA" id="ARBA00059865"/>
    </source>
</evidence>
<name>A0A9P7M7B8_9HYPO</name>
<dbReference type="InterPro" id="IPR016690">
    <property type="entry name" value="TSEN34"/>
</dbReference>
<protein>
    <recommendedName>
        <fullName evidence="5">tRNA-splicing endonuclease subunit Sen34</fullName>
        <ecNumber evidence="5">4.6.1.16</ecNumber>
    </recommendedName>
</protein>
<evidence type="ECO:0000313" key="10">
    <source>
        <dbReference type="Proteomes" id="UP000706124"/>
    </source>
</evidence>
<dbReference type="GO" id="GO:0000379">
    <property type="term" value="P:tRNA-type intron splice site recognition and cleavage"/>
    <property type="evidence" value="ECO:0007669"/>
    <property type="project" value="UniProtKB-UniRule"/>
</dbReference>
<dbReference type="SUPFAM" id="SSF53032">
    <property type="entry name" value="tRNA-intron endonuclease catalytic domain-like"/>
    <property type="match status" value="1"/>
</dbReference>
<dbReference type="PANTHER" id="PTHR13070">
    <property type="entry name" value="TRNA-SPLICING ENDONUCLEASE SUBUNIT SEN34-RELATED"/>
    <property type="match status" value="1"/>
</dbReference>
<dbReference type="Pfam" id="PF26577">
    <property type="entry name" value="TSEN34_N"/>
    <property type="match status" value="1"/>
</dbReference>
<gene>
    <name evidence="9" type="ORF">E4U60_005955</name>
</gene>
<dbReference type="Gene3D" id="3.40.1350.10">
    <property type="match status" value="1"/>
</dbReference>
<evidence type="ECO:0000313" key="9">
    <source>
        <dbReference type="EMBL" id="KAG5931593.1"/>
    </source>
</evidence>
<keyword evidence="10" id="KW-1185">Reference proteome</keyword>
<dbReference type="InterPro" id="IPR011856">
    <property type="entry name" value="tRNA_endonuc-like_dom_sf"/>
</dbReference>
<dbReference type="GO" id="GO:0000214">
    <property type="term" value="C:tRNA-intron endonuclease complex"/>
    <property type="evidence" value="ECO:0007669"/>
    <property type="project" value="UniProtKB-UniRule"/>
</dbReference>
<feature type="domain" description="TSEN34 N-terminal" evidence="8">
    <location>
        <begin position="14"/>
        <end position="83"/>
    </location>
</feature>
<dbReference type="PANTHER" id="PTHR13070:SF0">
    <property type="entry name" value="TRNA-SPLICING ENDONUCLEASE SUBUNIT SEN34"/>
    <property type="match status" value="1"/>
</dbReference>
<evidence type="ECO:0000256" key="5">
    <source>
        <dbReference type="PIRNR" id="PIRNR017250"/>
    </source>
</evidence>
<dbReference type="AlphaFoldDB" id="A0A9P7M7B8"/>
<dbReference type="InterPro" id="IPR006677">
    <property type="entry name" value="tRNA_intron_Endonuc_cat-like"/>
</dbReference>
<comment type="caution">
    <text evidence="9">The sequence shown here is derived from an EMBL/GenBank/DDBJ whole genome shotgun (WGS) entry which is preliminary data.</text>
</comment>
<reference evidence="9 10" key="1">
    <citation type="journal article" date="2020" name="bioRxiv">
        <title>Whole genome comparisons of ergot fungi reveals the divergence and evolution of species within the genus Claviceps are the result of varying mechanisms driving genome evolution and host range expansion.</title>
        <authorList>
            <person name="Wyka S.A."/>
            <person name="Mondo S.J."/>
            <person name="Liu M."/>
            <person name="Dettman J."/>
            <person name="Nalam V."/>
            <person name="Broders K.D."/>
        </authorList>
    </citation>
    <scope>NUCLEOTIDE SEQUENCE [LARGE SCALE GENOMIC DNA]</scope>
    <source>
        <strain evidence="9 10">CCC 1485</strain>
    </source>
</reference>
<evidence type="ECO:0000259" key="7">
    <source>
        <dbReference type="Pfam" id="PF01974"/>
    </source>
</evidence>
<proteinExistence type="inferred from homology"/>
<dbReference type="EC" id="4.6.1.16" evidence="5"/>
<dbReference type="Proteomes" id="UP000706124">
    <property type="component" value="Unassembled WGS sequence"/>
</dbReference>
<comment type="similarity">
    <text evidence="1 5">Belongs to the tRNA-intron endonuclease family.</text>
</comment>